<dbReference type="PANTHER" id="PTHR13693">
    <property type="entry name" value="CLASS II AMINOTRANSFERASE/8-AMINO-7-OXONONANOATE SYNTHASE"/>
    <property type="match status" value="1"/>
</dbReference>
<dbReference type="GO" id="GO:0046513">
    <property type="term" value="P:ceramide biosynthetic process"/>
    <property type="evidence" value="ECO:0007669"/>
    <property type="project" value="TreeGrafter"/>
</dbReference>
<dbReference type="InterPro" id="IPR050087">
    <property type="entry name" value="AON_synthase_class-II"/>
</dbReference>
<reference evidence="10" key="1">
    <citation type="journal article" date="2013" name="Genetics">
        <title>The draft genome and transcriptome of Panagrellus redivivus are shaped by the harsh demands of a free-living lifestyle.</title>
        <authorList>
            <person name="Srinivasan J."/>
            <person name="Dillman A.R."/>
            <person name="Macchietto M.G."/>
            <person name="Heikkinen L."/>
            <person name="Lakso M."/>
            <person name="Fracchia K.M."/>
            <person name="Antoshechkin I."/>
            <person name="Mortazavi A."/>
            <person name="Wong G."/>
            <person name="Sternberg P.W."/>
        </authorList>
    </citation>
    <scope>NUCLEOTIDE SEQUENCE [LARGE SCALE GENOMIC DNA]</scope>
    <source>
        <strain evidence="10">MT8872</strain>
    </source>
</reference>
<evidence type="ECO:0000256" key="1">
    <source>
        <dbReference type="ARBA" id="ARBA00001933"/>
    </source>
</evidence>
<dbReference type="GO" id="GO:0046512">
    <property type="term" value="P:sphingosine biosynthetic process"/>
    <property type="evidence" value="ECO:0007669"/>
    <property type="project" value="TreeGrafter"/>
</dbReference>
<dbReference type="InterPro" id="IPR004839">
    <property type="entry name" value="Aminotransferase_I/II_large"/>
</dbReference>
<dbReference type="Pfam" id="PF00155">
    <property type="entry name" value="Aminotran_1_2"/>
    <property type="match status" value="1"/>
</dbReference>
<dbReference type="GO" id="GO:0030170">
    <property type="term" value="F:pyridoxal phosphate binding"/>
    <property type="evidence" value="ECO:0007669"/>
    <property type="project" value="InterPro"/>
</dbReference>
<feature type="domain" description="Aminotransferase class I/classII large" evidence="9">
    <location>
        <begin position="190"/>
        <end position="496"/>
    </location>
</feature>
<dbReference type="SUPFAM" id="SSF53383">
    <property type="entry name" value="PLP-dependent transferases"/>
    <property type="match status" value="1"/>
</dbReference>
<sequence>MVSAVPGAMGDCVCCACLKMCQTSNTPDPPLPISALTPPTQTCAEESEPLPPWETESTEAPIDEDCVNYVYPKPLVRNFHLQQRVVEAYWLTAVLVNFTYFVKFLFARLREFLQDRGLKTRRGPAELDQHTDFVPIIGGKESLFIRNIYRTGSDVVNRVISDVPGTVTRVKERFTDDFGWSYQYTGKSPKCLNMGSYNYLGFAQNSGPTVEMAAKAIDEFGLHSGASRHGFPVQSFIPKVEARVAAYLGVEAAMLCPMGFNTNAMNIPALVGPGCLILSDALNHASLVLGCRLSGAKVVVFKHNDPVDLESKLSTALQAASASGTFFKKVLIVCEGIYSMEGTICDLPTIIAIKKKYKAYLFLDEAHSIGALGPHGRGVVDYFGLDPNDVDILMGTLTKSFAAAGGYVAGSAKLISHLRTRSHDCFYGTTLAAPIAHQVLATMDLLDTVIDPSTGETEAQRRVKKLMRNTHYLRALLEKHGFLIYGHRDSPVVPCMFFYCTRGIHFLRETLQRGLALVDWVVKTCNQVANEAGVKYAANMRHKLPVVY</sequence>
<dbReference type="Gene3D" id="3.90.1150.10">
    <property type="entry name" value="Aspartate Aminotransferase, domain 1"/>
    <property type="match status" value="1"/>
</dbReference>
<keyword evidence="4" id="KW-0808">Transferase</keyword>
<comment type="catalytic activity">
    <reaction evidence="7">
        <text>L-serine + hexadecanoyl-CoA + H(+) = 3-oxosphinganine + CO2 + CoA</text>
        <dbReference type="Rhea" id="RHEA:14761"/>
        <dbReference type="ChEBI" id="CHEBI:15378"/>
        <dbReference type="ChEBI" id="CHEBI:16526"/>
        <dbReference type="ChEBI" id="CHEBI:33384"/>
        <dbReference type="ChEBI" id="CHEBI:57287"/>
        <dbReference type="ChEBI" id="CHEBI:57379"/>
        <dbReference type="ChEBI" id="CHEBI:58299"/>
        <dbReference type="EC" id="2.3.1.50"/>
    </reaction>
</comment>
<reference evidence="11" key="2">
    <citation type="submission" date="2020-10" db="UniProtKB">
        <authorList>
            <consortium name="WormBaseParasite"/>
        </authorList>
    </citation>
    <scope>IDENTIFICATION</scope>
</reference>
<dbReference type="GO" id="GO:0017059">
    <property type="term" value="C:serine palmitoyltransferase complex"/>
    <property type="evidence" value="ECO:0007669"/>
    <property type="project" value="TreeGrafter"/>
</dbReference>
<name>A0A7E4W3I3_PANRE</name>
<proteinExistence type="inferred from homology"/>
<keyword evidence="10" id="KW-1185">Reference proteome</keyword>
<evidence type="ECO:0000256" key="8">
    <source>
        <dbReference type="RuleBase" id="RU003693"/>
    </source>
</evidence>
<dbReference type="InterPro" id="IPR015424">
    <property type="entry name" value="PyrdxlP-dep_Trfase"/>
</dbReference>
<dbReference type="GO" id="GO:0004758">
    <property type="term" value="F:serine C-palmitoyltransferase activity"/>
    <property type="evidence" value="ECO:0007669"/>
    <property type="project" value="UniProtKB-EC"/>
</dbReference>
<dbReference type="PROSITE" id="PS00599">
    <property type="entry name" value="AA_TRANSFER_CLASS_2"/>
    <property type="match status" value="1"/>
</dbReference>
<evidence type="ECO:0000256" key="6">
    <source>
        <dbReference type="ARBA" id="ARBA00023315"/>
    </source>
</evidence>
<keyword evidence="6" id="KW-0012">Acyltransferase</keyword>
<organism evidence="10 11">
    <name type="scientific">Panagrellus redivivus</name>
    <name type="common">Microworm</name>
    <dbReference type="NCBI Taxonomy" id="6233"/>
    <lineage>
        <taxon>Eukaryota</taxon>
        <taxon>Metazoa</taxon>
        <taxon>Ecdysozoa</taxon>
        <taxon>Nematoda</taxon>
        <taxon>Chromadorea</taxon>
        <taxon>Rhabditida</taxon>
        <taxon>Tylenchina</taxon>
        <taxon>Panagrolaimomorpha</taxon>
        <taxon>Panagrolaimoidea</taxon>
        <taxon>Panagrolaimidae</taxon>
        <taxon>Panagrellus</taxon>
    </lineage>
</organism>
<dbReference type="PANTHER" id="PTHR13693:SF3">
    <property type="entry name" value="LD36009P"/>
    <property type="match status" value="1"/>
</dbReference>
<comment type="similarity">
    <text evidence="2 8">Belongs to the class-II pyridoxal-phosphate-dependent aminotransferase family.</text>
</comment>
<dbReference type="EC" id="2.3.1.50" evidence="3"/>
<accession>A0A7E4W3I3</accession>
<dbReference type="WBParaSite" id="Pan_g7065.t1">
    <property type="protein sequence ID" value="Pan_g7065.t1"/>
    <property type="gene ID" value="Pan_g7065"/>
</dbReference>
<dbReference type="InterPro" id="IPR015422">
    <property type="entry name" value="PyrdxlP-dep_Trfase_small"/>
</dbReference>
<evidence type="ECO:0000256" key="7">
    <source>
        <dbReference type="ARBA" id="ARBA00048528"/>
    </source>
</evidence>
<evidence type="ECO:0000256" key="5">
    <source>
        <dbReference type="ARBA" id="ARBA00022898"/>
    </source>
</evidence>
<dbReference type="InterPro" id="IPR015421">
    <property type="entry name" value="PyrdxlP-dep_Trfase_major"/>
</dbReference>
<evidence type="ECO:0000256" key="3">
    <source>
        <dbReference type="ARBA" id="ARBA00013220"/>
    </source>
</evidence>
<evidence type="ECO:0000313" key="11">
    <source>
        <dbReference type="WBParaSite" id="Pan_g7065.t1"/>
    </source>
</evidence>
<dbReference type="Proteomes" id="UP000492821">
    <property type="component" value="Unassembled WGS sequence"/>
</dbReference>
<keyword evidence="5 8" id="KW-0663">Pyridoxal phosphate</keyword>
<evidence type="ECO:0000256" key="4">
    <source>
        <dbReference type="ARBA" id="ARBA00022679"/>
    </source>
</evidence>
<dbReference type="GO" id="GO:0016020">
    <property type="term" value="C:membrane"/>
    <property type="evidence" value="ECO:0007669"/>
    <property type="project" value="GOC"/>
</dbReference>
<dbReference type="InterPro" id="IPR001917">
    <property type="entry name" value="Aminotrans_II_pyridoxalP_BS"/>
</dbReference>
<dbReference type="Gene3D" id="3.40.640.10">
    <property type="entry name" value="Type I PLP-dependent aspartate aminotransferase-like (Major domain)"/>
    <property type="match status" value="1"/>
</dbReference>
<dbReference type="AlphaFoldDB" id="A0A7E4W3I3"/>
<comment type="cofactor">
    <cofactor evidence="1 8">
        <name>pyridoxal 5'-phosphate</name>
        <dbReference type="ChEBI" id="CHEBI:597326"/>
    </cofactor>
</comment>
<evidence type="ECO:0000313" key="10">
    <source>
        <dbReference type="Proteomes" id="UP000492821"/>
    </source>
</evidence>
<evidence type="ECO:0000259" key="9">
    <source>
        <dbReference type="Pfam" id="PF00155"/>
    </source>
</evidence>
<protein>
    <recommendedName>
        <fullName evidence="3">serine C-palmitoyltransferase</fullName>
        <ecNumber evidence="3">2.3.1.50</ecNumber>
    </recommendedName>
</protein>
<evidence type="ECO:0000256" key="2">
    <source>
        <dbReference type="ARBA" id="ARBA00008392"/>
    </source>
</evidence>